<dbReference type="OrthoDB" id="9766909at2"/>
<gene>
    <name evidence="4" type="ORF">HMPREF0216_03054</name>
</gene>
<keyword evidence="5" id="KW-1185">Reference proteome</keyword>
<dbReference type="InterPro" id="IPR001264">
    <property type="entry name" value="Glyco_trans_51"/>
</dbReference>
<reference evidence="4 5" key="1">
    <citation type="submission" date="2012-05" db="EMBL/GenBank/DDBJ databases">
        <authorList>
            <person name="Weinstock G."/>
            <person name="Sodergren E."/>
            <person name="Lobos E.A."/>
            <person name="Fulton L."/>
            <person name="Fulton R."/>
            <person name="Courtney L."/>
            <person name="Fronick C."/>
            <person name="O'Laughlin M."/>
            <person name="Godfrey J."/>
            <person name="Wilson R.M."/>
            <person name="Miner T."/>
            <person name="Farmer C."/>
            <person name="Delehaunty K."/>
            <person name="Cordes M."/>
            <person name="Minx P."/>
            <person name="Tomlinson C."/>
            <person name="Chen J."/>
            <person name="Wollam A."/>
            <person name="Pepin K.H."/>
            <person name="Bhonagiri V."/>
            <person name="Zhang X."/>
            <person name="Suruliraj S."/>
            <person name="Warren W."/>
            <person name="Mitreva M."/>
            <person name="Mardis E.R."/>
            <person name="Wilson R.K."/>
        </authorList>
    </citation>
    <scope>NUCLEOTIDE SEQUENCE [LARGE SCALE GENOMIC DNA]</scope>
    <source>
        <strain evidence="4 5">DSM 1785</strain>
    </source>
</reference>
<keyword evidence="1" id="KW-0046">Antibiotic resistance</keyword>
<dbReference type="InterPro" id="IPR036950">
    <property type="entry name" value="PBP_transglycosylase"/>
</dbReference>
<organism evidence="4 5">
    <name type="scientific">Clostridium celatum DSM 1785</name>
    <dbReference type="NCBI Taxonomy" id="545697"/>
    <lineage>
        <taxon>Bacteria</taxon>
        <taxon>Bacillati</taxon>
        <taxon>Bacillota</taxon>
        <taxon>Clostridia</taxon>
        <taxon>Eubacteriales</taxon>
        <taxon>Clostridiaceae</taxon>
        <taxon>Clostridium</taxon>
    </lineage>
</organism>
<name>L1Q5Q9_9CLOT</name>
<protein>
    <recommendedName>
        <fullName evidence="3">Glycosyl transferase family 51 domain-containing protein</fullName>
    </recommendedName>
</protein>
<dbReference type="PATRIC" id="fig|545697.3.peg.2995"/>
<evidence type="ECO:0000256" key="1">
    <source>
        <dbReference type="ARBA" id="ARBA00023251"/>
    </source>
</evidence>
<keyword evidence="2" id="KW-0812">Transmembrane</keyword>
<evidence type="ECO:0000313" key="5">
    <source>
        <dbReference type="Proteomes" id="UP000010420"/>
    </source>
</evidence>
<dbReference type="UniPathway" id="UPA00219"/>
<dbReference type="InterPro" id="IPR023346">
    <property type="entry name" value="Lysozyme-like_dom_sf"/>
</dbReference>
<dbReference type="Pfam" id="PF00912">
    <property type="entry name" value="Transgly"/>
    <property type="match status" value="1"/>
</dbReference>
<dbReference type="RefSeq" id="WP_005215556.1">
    <property type="nucleotide sequence ID" value="NZ_KB291700.1"/>
</dbReference>
<evidence type="ECO:0000313" key="4">
    <source>
        <dbReference type="EMBL" id="EKY23065.1"/>
    </source>
</evidence>
<dbReference type="GO" id="GO:0046677">
    <property type="term" value="P:response to antibiotic"/>
    <property type="evidence" value="ECO:0007669"/>
    <property type="project" value="UniProtKB-KW"/>
</dbReference>
<accession>L1Q5Q9</accession>
<proteinExistence type="predicted"/>
<dbReference type="EMBL" id="AMEZ01000113">
    <property type="protein sequence ID" value="EKY23065.1"/>
    <property type="molecule type" value="Genomic_DNA"/>
</dbReference>
<dbReference type="eggNOG" id="COG0744">
    <property type="taxonomic scope" value="Bacteria"/>
</dbReference>
<dbReference type="GO" id="GO:0009252">
    <property type="term" value="P:peptidoglycan biosynthetic process"/>
    <property type="evidence" value="ECO:0007669"/>
    <property type="project" value="UniProtKB-UniPathway"/>
</dbReference>
<dbReference type="Gene3D" id="1.10.3810.10">
    <property type="entry name" value="Biosynthetic peptidoglycan transglycosylase-like"/>
    <property type="match status" value="1"/>
</dbReference>
<evidence type="ECO:0000256" key="2">
    <source>
        <dbReference type="SAM" id="Phobius"/>
    </source>
</evidence>
<dbReference type="AlphaFoldDB" id="L1Q5Q9"/>
<dbReference type="STRING" id="545697.HMPREF0216_03054"/>
<comment type="caution">
    <text evidence="4">The sequence shown here is derived from an EMBL/GenBank/DDBJ whole genome shotgun (WGS) entry which is preliminary data.</text>
</comment>
<dbReference type="SUPFAM" id="SSF53955">
    <property type="entry name" value="Lysozyme-like"/>
    <property type="match status" value="1"/>
</dbReference>
<dbReference type="PROSITE" id="PS51257">
    <property type="entry name" value="PROKAR_LIPOPROTEIN"/>
    <property type="match status" value="1"/>
</dbReference>
<dbReference type="Proteomes" id="UP000010420">
    <property type="component" value="Unassembled WGS sequence"/>
</dbReference>
<feature type="domain" description="Glycosyl transferase family 51" evidence="3">
    <location>
        <begin position="45"/>
        <end position="92"/>
    </location>
</feature>
<feature type="transmembrane region" description="Helical" evidence="2">
    <location>
        <begin position="12"/>
        <end position="34"/>
    </location>
</feature>
<keyword evidence="2" id="KW-0472">Membrane</keyword>
<keyword evidence="2" id="KW-1133">Transmembrane helix</keyword>
<sequence length="95" mass="10825">MKKLFLNIIKFIMVFLIIISTMFIGVGCGVYKSIIDETSIESKIEEVKENSNYTELDNIYKTFLDAIVAIEDHRFYKHGAIDLVSIARAFGVSIK</sequence>
<dbReference type="HOGENOM" id="CLU_2367862_0_0_9"/>
<evidence type="ECO:0000259" key="3">
    <source>
        <dbReference type="Pfam" id="PF00912"/>
    </source>
</evidence>